<name>A0A6N9TAX2_9ALTE</name>
<keyword evidence="6" id="KW-1185">Reference proteome</keyword>
<dbReference type="AlphaFoldDB" id="A0A6N9TAX2"/>
<evidence type="ECO:0000313" key="5">
    <source>
        <dbReference type="EMBL" id="NDW14330.1"/>
    </source>
</evidence>
<keyword evidence="1" id="KW-0813">Transport</keyword>
<sequence length="259" mass="28074">MLKIEKLTKSFEGVTAPILCDLDLSVNNGDSVSIQGASGCGKSTLLSLIAGFDTPTSGTISVNDYCLYEGSESPSQDASSNARNLAAAEKGKVGTETVLNNVARNKSNVDDFRKNHLGIVFQSYNLFDCFNAWDNIAFTARLKGNYNPQYQTELMEQLNILPLAKKPISQLSGGEQQRCAIARALVHKPSLILADEPTGNLDEATSQAVSDILYDVCSAMNTTLLVVTHSPDVAQKAKLPLWLHKGKLNEEKAPIRELQ</sequence>
<feature type="domain" description="ABC transporter" evidence="4">
    <location>
        <begin position="2"/>
        <end position="258"/>
    </location>
</feature>
<dbReference type="RefSeq" id="WP_163104954.1">
    <property type="nucleotide sequence ID" value="NZ_JAAAWO010000001.1"/>
</dbReference>
<accession>A0A6N9TAX2</accession>
<dbReference type="PANTHER" id="PTHR24220:SF659">
    <property type="entry name" value="TRANSPORTER, PUTATIVE-RELATED"/>
    <property type="match status" value="1"/>
</dbReference>
<protein>
    <submittedName>
        <fullName evidence="5">ATP-binding cassette domain-containing protein</fullName>
    </submittedName>
</protein>
<gene>
    <name evidence="5" type="ORF">GTQ48_02110</name>
</gene>
<dbReference type="Gene3D" id="3.40.50.300">
    <property type="entry name" value="P-loop containing nucleotide triphosphate hydrolases"/>
    <property type="match status" value="1"/>
</dbReference>
<reference evidence="5 6" key="1">
    <citation type="submission" date="2020-01" db="EMBL/GenBank/DDBJ databases">
        <title>Genomes of bacteria type strains.</title>
        <authorList>
            <person name="Chen J."/>
            <person name="Zhu S."/>
            <person name="Yang J."/>
        </authorList>
    </citation>
    <scope>NUCLEOTIDE SEQUENCE [LARGE SCALE GENOMIC DNA]</scope>
    <source>
        <strain evidence="5 6">LMG 24078</strain>
    </source>
</reference>
<evidence type="ECO:0000256" key="3">
    <source>
        <dbReference type="ARBA" id="ARBA00022840"/>
    </source>
</evidence>
<dbReference type="GO" id="GO:0016887">
    <property type="term" value="F:ATP hydrolysis activity"/>
    <property type="evidence" value="ECO:0007669"/>
    <property type="project" value="InterPro"/>
</dbReference>
<dbReference type="Pfam" id="PF00005">
    <property type="entry name" value="ABC_tran"/>
    <property type="match status" value="1"/>
</dbReference>
<dbReference type="InterPro" id="IPR003593">
    <property type="entry name" value="AAA+_ATPase"/>
</dbReference>
<dbReference type="SUPFAM" id="SSF52540">
    <property type="entry name" value="P-loop containing nucleoside triphosphate hydrolases"/>
    <property type="match status" value="1"/>
</dbReference>
<dbReference type="GO" id="GO:0005524">
    <property type="term" value="F:ATP binding"/>
    <property type="evidence" value="ECO:0007669"/>
    <property type="project" value="UniProtKB-KW"/>
</dbReference>
<dbReference type="CDD" id="cd03255">
    <property type="entry name" value="ABC_MJ0796_LolCDE_FtsE"/>
    <property type="match status" value="1"/>
</dbReference>
<keyword evidence="2" id="KW-0547">Nucleotide-binding</keyword>
<evidence type="ECO:0000256" key="2">
    <source>
        <dbReference type="ARBA" id="ARBA00022741"/>
    </source>
</evidence>
<dbReference type="Proteomes" id="UP000471381">
    <property type="component" value="Unassembled WGS sequence"/>
</dbReference>
<dbReference type="InterPro" id="IPR027417">
    <property type="entry name" value="P-loop_NTPase"/>
</dbReference>
<dbReference type="InterPro" id="IPR003439">
    <property type="entry name" value="ABC_transporter-like_ATP-bd"/>
</dbReference>
<comment type="caution">
    <text evidence="5">The sequence shown here is derived from an EMBL/GenBank/DDBJ whole genome shotgun (WGS) entry which is preliminary data.</text>
</comment>
<evidence type="ECO:0000256" key="1">
    <source>
        <dbReference type="ARBA" id="ARBA00022448"/>
    </source>
</evidence>
<dbReference type="PANTHER" id="PTHR24220">
    <property type="entry name" value="IMPORT ATP-BINDING PROTEIN"/>
    <property type="match status" value="1"/>
</dbReference>
<dbReference type="SMART" id="SM00382">
    <property type="entry name" value="AAA"/>
    <property type="match status" value="1"/>
</dbReference>
<dbReference type="InterPro" id="IPR017911">
    <property type="entry name" value="MacB-like_ATP-bd"/>
</dbReference>
<proteinExistence type="predicted"/>
<dbReference type="PROSITE" id="PS50893">
    <property type="entry name" value="ABC_TRANSPORTER_2"/>
    <property type="match status" value="1"/>
</dbReference>
<dbReference type="InterPro" id="IPR015854">
    <property type="entry name" value="ABC_transpr_LolD-like"/>
</dbReference>
<dbReference type="EMBL" id="JAAAWO010000001">
    <property type="protein sequence ID" value="NDW14330.1"/>
    <property type="molecule type" value="Genomic_DNA"/>
</dbReference>
<keyword evidence="3 5" id="KW-0067">ATP-binding</keyword>
<evidence type="ECO:0000259" key="4">
    <source>
        <dbReference type="PROSITE" id="PS50893"/>
    </source>
</evidence>
<dbReference type="GO" id="GO:0005886">
    <property type="term" value="C:plasma membrane"/>
    <property type="evidence" value="ECO:0007669"/>
    <property type="project" value="TreeGrafter"/>
</dbReference>
<evidence type="ECO:0000313" key="6">
    <source>
        <dbReference type="Proteomes" id="UP000471381"/>
    </source>
</evidence>
<dbReference type="GO" id="GO:0022857">
    <property type="term" value="F:transmembrane transporter activity"/>
    <property type="evidence" value="ECO:0007669"/>
    <property type="project" value="TreeGrafter"/>
</dbReference>
<organism evidence="5 6">
    <name type="scientific">Alteromonas genovensis</name>
    <dbReference type="NCBI Taxonomy" id="471225"/>
    <lineage>
        <taxon>Bacteria</taxon>
        <taxon>Pseudomonadati</taxon>
        <taxon>Pseudomonadota</taxon>
        <taxon>Gammaproteobacteria</taxon>
        <taxon>Alteromonadales</taxon>
        <taxon>Alteromonadaceae</taxon>
        <taxon>Alteromonas/Salinimonas group</taxon>
        <taxon>Alteromonas</taxon>
    </lineage>
</organism>